<dbReference type="OMA" id="TISSYMQ"/>
<protein>
    <submittedName>
        <fullName evidence="2">Uncharacterized protein</fullName>
    </submittedName>
</protein>
<organism evidence="2 3">
    <name type="scientific">Cryptosporidium muris (strain RN66)</name>
    <dbReference type="NCBI Taxonomy" id="441375"/>
    <lineage>
        <taxon>Eukaryota</taxon>
        <taxon>Sar</taxon>
        <taxon>Alveolata</taxon>
        <taxon>Apicomplexa</taxon>
        <taxon>Conoidasida</taxon>
        <taxon>Coccidia</taxon>
        <taxon>Eucoccidiorida</taxon>
        <taxon>Eimeriorina</taxon>
        <taxon>Cryptosporidiidae</taxon>
        <taxon>Cryptosporidium</taxon>
    </lineage>
</organism>
<sequence>MNDGYSVDVELKLSNQINGSSFRGELLLNSGELKQILNHLQKLDLYTFELSPEPLNTRTYKNLRKKNVNGIKNDNKRLKSSRPSYSRELKALLGDDIHKYNIISESRSSHLGSTTVQSYEESVRKLPDWAKRFHRVLKMISIQDIVAPFVSNVSVSTISSYMQANSLSDEECSGDHLKESARRYLEFLRRCEPLDQISLQRILQKLENNEYETTASVFNDVYSVWICGFRADNPGSPLWMKSVEAALNFNLKLCCEPLQDDFNMSIPSIKNKTSSFCGIRPNSKDINLEPPRKIPNLLKSPHNEFSHLKSRINNSDKRNLNYSTTNSATNIRNKGKTNNLHSSIRSKSITDTERQEFQSLLSQLSQNNHVDLFNSFSETAHWREVNSGEVELDDQLTPPNVFRDMILWCKNKLNIPLSSEGPSGKLGKSTRYGSTVNSTSSSTKKLRQGILKPHSKKSQLSAKQFFSTGRAFNSQSSGSEDEDEDEDEPLRENISISEKWRSIVSSDESDSEPELTSFYPHFGSK</sequence>
<dbReference type="VEuPathDB" id="CryptoDB:CMU_003760"/>
<proteinExistence type="predicted"/>
<dbReference type="Proteomes" id="UP000001460">
    <property type="component" value="Unassembled WGS sequence"/>
</dbReference>
<dbReference type="EMBL" id="DS989741">
    <property type="protein sequence ID" value="EEA08537.1"/>
    <property type="molecule type" value="Genomic_DNA"/>
</dbReference>
<name>B6AJZ6_CRYMR</name>
<dbReference type="eggNOG" id="ENOG502S9MI">
    <property type="taxonomic scope" value="Eukaryota"/>
</dbReference>
<gene>
    <name evidence="2" type="ORF">CMU_003760</name>
</gene>
<feature type="compositionally biased region" description="Acidic residues" evidence="1">
    <location>
        <begin position="479"/>
        <end position="489"/>
    </location>
</feature>
<dbReference type="RefSeq" id="XP_002142886.1">
    <property type="nucleotide sequence ID" value="XM_002142850.1"/>
</dbReference>
<dbReference type="AlphaFoldDB" id="B6AJZ6"/>
<reference evidence="2" key="1">
    <citation type="submission" date="2008-06" db="EMBL/GenBank/DDBJ databases">
        <authorList>
            <person name="Lorenzi H."/>
            <person name="Inman J."/>
            <person name="Miller J."/>
            <person name="Schobel S."/>
            <person name="Amedeo P."/>
            <person name="Caler E.V."/>
            <person name="da Silva J."/>
        </authorList>
    </citation>
    <scope>NUCLEOTIDE SEQUENCE [LARGE SCALE GENOMIC DNA]</scope>
    <source>
        <strain evidence="2">RN66</strain>
    </source>
</reference>
<evidence type="ECO:0000313" key="3">
    <source>
        <dbReference type="Proteomes" id="UP000001460"/>
    </source>
</evidence>
<keyword evidence="3" id="KW-1185">Reference proteome</keyword>
<dbReference type="STRING" id="441375.B6AJZ6"/>
<accession>B6AJZ6</accession>
<evidence type="ECO:0000313" key="2">
    <source>
        <dbReference type="EMBL" id="EEA08537.1"/>
    </source>
</evidence>
<evidence type="ECO:0000256" key="1">
    <source>
        <dbReference type="SAM" id="MobiDB-lite"/>
    </source>
</evidence>
<feature type="compositionally biased region" description="Low complexity" evidence="1">
    <location>
        <begin position="434"/>
        <end position="443"/>
    </location>
</feature>
<dbReference type="GeneID" id="6998010"/>
<feature type="region of interest" description="Disordered" evidence="1">
    <location>
        <begin position="419"/>
        <end position="525"/>
    </location>
</feature>
<dbReference type="OrthoDB" id="343702at2759"/>
<feature type="compositionally biased region" description="Polar residues" evidence="1">
    <location>
        <begin position="458"/>
        <end position="478"/>
    </location>
</feature>